<keyword evidence="11" id="KW-1133">Transmembrane helix</keyword>
<dbReference type="PROSITE" id="PS00086">
    <property type="entry name" value="CYTOCHROME_P450"/>
    <property type="match status" value="1"/>
</dbReference>
<feature type="transmembrane region" description="Helical" evidence="11">
    <location>
        <begin position="12"/>
        <end position="30"/>
    </location>
</feature>
<feature type="binding site" description="axial binding residue" evidence="8">
    <location>
        <position position="518"/>
    </location>
    <ligand>
        <name>heme</name>
        <dbReference type="ChEBI" id="CHEBI:30413"/>
    </ligand>
    <ligandPart>
        <name>Fe</name>
        <dbReference type="ChEBI" id="CHEBI:18248"/>
    </ligandPart>
</feature>
<keyword evidence="11" id="KW-0472">Membrane</keyword>
<keyword evidence="13" id="KW-1185">Reference proteome</keyword>
<dbReference type="CDD" id="cd11063">
    <property type="entry name" value="CYP52"/>
    <property type="match status" value="1"/>
</dbReference>
<evidence type="ECO:0000256" key="6">
    <source>
        <dbReference type="ARBA" id="ARBA00023004"/>
    </source>
</evidence>
<feature type="region of interest" description="Disordered" evidence="10">
    <location>
        <begin position="322"/>
        <end position="341"/>
    </location>
</feature>
<dbReference type="GO" id="GO:0020037">
    <property type="term" value="F:heme binding"/>
    <property type="evidence" value="ECO:0007669"/>
    <property type="project" value="InterPro"/>
</dbReference>
<dbReference type="Proteomes" id="UP000217199">
    <property type="component" value="Unassembled WGS sequence"/>
</dbReference>
<evidence type="ECO:0000256" key="9">
    <source>
        <dbReference type="RuleBase" id="RU000461"/>
    </source>
</evidence>
<reference evidence="12 13" key="1">
    <citation type="journal article" date="2017" name="Mol. Ecol.">
        <title>Comparative and population genomic landscape of Phellinus noxius: A hypervariable fungus causing root rot in trees.</title>
        <authorList>
            <person name="Chung C.L."/>
            <person name="Lee T.J."/>
            <person name="Akiba M."/>
            <person name="Lee H.H."/>
            <person name="Kuo T.H."/>
            <person name="Liu D."/>
            <person name="Ke H.M."/>
            <person name="Yokoi T."/>
            <person name="Roa M.B."/>
            <person name="Lu M.J."/>
            <person name="Chang Y.Y."/>
            <person name="Ann P.J."/>
            <person name="Tsai J.N."/>
            <person name="Chen C.Y."/>
            <person name="Tzean S.S."/>
            <person name="Ota Y."/>
            <person name="Hattori T."/>
            <person name="Sahashi N."/>
            <person name="Liou R.F."/>
            <person name="Kikuchi T."/>
            <person name="Tsai I.J."/>
        </authorList>
    </citation>
    <scope>NUCLEOTIDE SEQUENCE [LARGE SCALE GENOMIC DNA]</scope>
    <source>
        <strain evidence="12 13">FFPRI411160</strain>
    </source>
</reference>
<accession>A0A286U8R4</accession>
<dbReference type="GO" id="GO:0016705">
    <property type="term" value="F:oxidoreductase activity, acting on paired donors, with incorporation or reduction of molecular oxygen"/>
    <property type="evidence" value="ECO:0007669"/>
    <property type="project" value="InterPro"/>
</dbReference>
<dbReference type="InterPro" id="IPR001128">
    <property type="entry name" value="Cyt_P450"/>
</dbReference>
<evidence type="ECO:0000256" key="10">
    <source>
        <dbReference type="SAM" id="MobiDB-lite"/>
    </source>
</evidence>
<dbReference type="PANTHER" id="PTHR24287:SF1">
    <property type="entry name" value="P450, PUTATIVE (EUROFUNG)-RELATED"/>
    <property type="match status" value="1"/>
</dbReference>
<gene>
    <name evidence="12" type="ORF">PNOK_0882900</name>
</gene>
<keyword evidence="6 8" id="KW-0408">Iron</keyword>
<dbReference type="AlphaFoldDB" id="A0A286U8R4"/>
<keyword evidence="5 9" id="KW-0560">Oxidoreductase</keyword>
<protein>
    <submittedName>
        <fullName evidence="12">Cytochrome P450 monooxygenase pc-3</fullName>
    </submittedName>
</protein>
<dbReference type="InterPro" id="IPR002401">
    <property type="entry name" value="Cyt_P450_E_grp-I"/>
</dbReference>
<dbReference type="PRINTS" id="PR00463">
    <property type="entry name" value="EP450I"/>
</dbReference>
<evidence type="ECO:0000256" key="8">
    <source>
        <dbReference type="PIRSR" id="PIRSR602401-1"/>
    </source>
</evidence>
<dbReference type="GO" id="GO:0005506">
    <property type="term" value="F:iron ion binding"/>
    <property type="evidence" value="ECO:0007669"/>
    <property type="project" value="InterPro"/>
</dbReference>
<feature type="transmembrane region" description="Helical" evidence="11">
    <location>
        <begin position="42"/>
        <end position="61"/>
    </location>
</feature>
<name>A0A286U8R4_9AGAM</name>
<feature type="compositionally biased region" description="Basic and acidic residues" evidence="10">
    <location>
        <begin position="322"/>
        <end position="339"/>
    </location>
</feature>
<dbReference type="SUPFAM" id="SSF48264">
    <property type="entry name" value="Cytochrome P450"/>
    <property type="match status" value="1"/>
</dbReference>
<keyword evidence="7 9" id="KW-0503">Monooxygenase</keyword>
<comment type="caution">
    <text evidence="12">The sequence shown here is derived from an EMBL/GenBank/DDBJ whole genome shotgun (WGS) entry which is preliminary data.</text>
</comment>
<dbReference type="Gene3D" id="1.10.630.10">
    <property type="entry name" value="Cytochrome P450"/>
    <property type="match status" value="1"/>
</dbReference>
<dbReference type="PANTHER" id="PTHR24287">
    <property type="entry name" value="P450, PUTATIVE (EUROFUNG)-RELATED"/>
    <property type="match status" value="1"/>
</dbReference>
<dbReference type="PRINTS" id="PR00385">
    <property type="entry name" value="P450"/>
</dbReference>
<sequence>MSPSGLSLVSKALPALVLPGAGLYGLLYFLRETIKVDLPPVATYALLLASVPISFFSKVVFKKLRNYRDAILLQSMPVPVVLGKWPGNFDVILAMKRAFLTGYTGQGIYPYLEKFGNIFTIRVAWTDSLFTCEPEHIKQILATEFHNFEKGPQFTSLAYSVLGVGVFNSDGKMWKFHRSMTRPFFSRERISHFDLFARHADEAITLMKRRLDEGYALDVQDLLGRFTLDTATEFMFGRCVHVLRSGLPYPHNAPKSLFSKRGEDKAEEFSKAFAHAQEIIAERSSLGPTWPLLEMFRDKSRESMKVVRDFLDPLIEAAVERKRQEKLSRGDSHESNKEDVPDEDETLLDYLVRFTDDQKILKDEILNITVAGRDTTAATLTFAIYLLSMHPEILNKLRHEILGRVGPMNKPTYDDIREMKYLRAVINETLRLFPPVPFDVRQSINSTTFVNPKGGKSWYVPARTGVTYSALIMHRRTDLWGPDAQEFDPDRFLDYRLHKYLTPNPFIFLPFNAGPRICLGQQFAYNEASFMLIRLLQTFDKFELDSSAQPPDSLPPAEWKNAPGRQATERLFPKAHLTMYSYKGLWVRMREASE</sequence>
<dbReference type="Pfam" id="PF00067">
    <property type="entry name" value="p450"/>
    <property type="match status" value="1"/>
</dbReference>
<dbReference type="GO" id="GO:0004497">
    <property type="term" value="F:monooxygenase activity"/>
    <property type="evidence" value="ECO:0007669"/>
    <property type="project" value="UniProtKB-KW"/>
</dbReference>
<dbReference type="EMBL" id="NBII01000009">
    <property type="protein sequence ID" value="PAV15971.1"/>
    <property type="molecule type" value="Genomic_DNA"/>
</dbReference>
<evidence type="ECO:0000256" key="7">
    <source>
        <dbReference type="ARBA" id="ARBA00023033"/>
    </source>
</evidence>
<comment type="cofactor">
    <cofactor evidence="1 8">
        <name>heme</name>
        <dbReference type="ChEBI" id="CHEBI:30413"/>
    </cofactor>
</comment>
<evidence type="ECO:0000256" key="3">
    <source>
        <dbReference type="ARBA" id="ARBA00022617"/>
    </source>
</evidence>
<keyword evidence="4 8" id="KW-0479">Metal-binding</keyword>
<dbReference type="InterPro" id="IPR047146">
    <property type="entry name" value="Cyt_P450_E_CYP52_fungi"/>
</dbReference>
<evidence type="ECO:0000256" key="1">
    <source>
        <dbReference type="ARBA" id="ARBA00001971"/>
    </source>
</evidence>
<evidence type="ECO:0000256" key="5">
    <source>
        <dbReference type="ARBA" id="ARBA00023002"/>
    </source>
</evidence>
<comment type="similarity">
    <text evidence="2 9">Belongs to the cytochrome P450 family.</text>
</comment>
<proteinExistence type="inferred from homology"/>
<dbReference type="STRING" id="2282107.A0A286U8R4"/>
<evidence type="ECO:0000256" key="2">
    <source>
        <dbReference type="ARBA" id="ARBA00010617"/>
    </source>
</evidence>
<dbReference type="OrthoDB" id="1470350at2759"/>
<organism evidence="12 13">
    <name type="scientific">Pyrrhoderma noxium</name>
    <dbReference type="NCBI Taxonomy" id="2282107"/>
    <lineage>
        <taxon>Eukaryota</taxon>
        <taxon>Fungi</taxon>
        <taxon>Dikarya</taxon>
        <taxon>Basidiomycota</taxon>
        <taxon>Agaricomycotina</taxon>
        <taxon>Agaricomycetes</taxon>
        <taxon>Hymenochaetales</taxon>
        <taxon>Hymenochaetaceae</taxon>
        <taxon>Pyrrhoderma</taxon>
    </lineage>
</organism>
<evidence type="ECO:0000313" key="12">
    <source>
        <dbReference type="EMBL" id="PAV15971.1"/>
    </source>
</evidence>
<keyword evidence="11" id="KW-0812">Transmembrane</keyword>
<dbReference type="InterPro" id="IPR036396">
    <property type="entry name" value="Cyt_P450_sf"/>
</dbReference>
<evidence type="ECO:0000256" key="4">
    <source>
        <dbReference type="ARBA" id="ARBA00022723"/>
    </source>
</evidence>
<dbReference type="InParanoid" id="A0A286U8R4"/>
<evidence type="ECO:0000256" key="11">
    <source>
        <dbReference type="SAM" id="Phobius"/>
    </source>
</evidence>
<evidence type="ECO:0000313" key="13">
    <source>
        <dbReference type="Proteomes" id="UP000217199"/>
    </source>
</evidence>
<dbReference type="InterPro" id="IPR017972">
    <property type="entry name" value="Cyt_P450_CS"/>
</dbReference>
<keyword evidence="3 8" id="KW-0349">Heme</keyword>